<protein>
    <submittedName>
        <fullName evidence="1">Uncharacterized protein</fullName>
    </submittedName>
</protein>
<name>A0ABS7K3F0_9BACI</name>
<sequence>MNVYEEIIMILEKKGPATIPSIWEEITKLGSIEDISFDTTHLKSIIGLQKEWFQVKGEVVTLRPERDMVKLTFSQSRHPGPEVKISVNFIRNTFVFLEWHFNGTKAATSLPHHKHGSVSEFKKALYSLHIWNWEKDYQSDGIIVDGISWSIVLETKGALYRSEGLETFPKEWKSFYRSLRLLTGVAF</sequence>
<dbReference type="RefSeq" id="WP_221872871.1">
    <property type="nucleotide sequence ID" value="NZ_JACWFH010000008.1"/>
</dbReference>
<organism evidence="1 2">
    <name type="scientific">Mesobacillus maritimus</name>
    <dbReference type="NCBI Taxonomy" id="1643336"/>
    <lineage>
        <taxon>Bacteria</taxon>
        <taxon>Bacillati</taxon>
        <taxon>Bacillota</taxon>
        <taxon>Bacilli</taxon>
        <taxon>Bacillales</taxon>
        <taxon>Bacillaceae</taxon>
        <taxon>Mesobacillus</taxon>
    </lineage>
</organism>
<accession>A0ABS7K3F0</accession>
<proteinExistence type="predicted"/>
<evidence type="ECO:0000313" key="1">
    <source>
        <dbReference type="EMBL" id="MBY0096760.1"/>
    </source>
</evidence>
<comment type="caution">
    <text evidence="1">The sequence shown here is derived from an EMBL/GenBank/DDBJ whole genome shotgun (WGS) entry which is preliminary data.</text>
</comment>
<gene>
    <name evidence="1" type="ORF">H0185_08055</name>
</gene>
<reference evidence="1 2" key="1">
    <citation type="submission" date="2020-07" db="EMBL/GenBank/DDBJ databases">
        <title>Fungal Genomes of the International Space Station.</title>
        <authorList>
            <person name="Seuylemezian A."/>
            <person name="Singh N.K."/>
            <person name="Wood J."/>
            <person name="Venkateswaran K."/>
        </authorList>
    </citation>
    <scope>NUCLEOTIDE SEQUENCE [LARGE SCALE GENOMIC DNA]</scope>
    <source>
        <strain evidence="1 2">PL-B2</strain>
    </source>
</reference>
<evidence type="ECO:0000313" key="2">
    <source>
        <dbReference type="Proteomes" id="UP000769780"/>
    </source>
</evidence>
<dbReference type="Proteomes" id="UP000769780">
    <property type="component" value="Unassembled WGS sequence"/>
</dbReference>
<keyword evidence="2" id="KW-1185">Reference proteome</keyword>
<dbReference type="EMBL" id="JACWFH010000008">
    <property type="protein sequence ID" value="MBY0096760.1"/>
    <property type="molecule type" value="Genomic_DNA"/>
</dbReference>